<keyword evidence="2" id="KW-1185">Reference proteome</keyword>
<protein>
    <submittedName>
        <fullName evidence="1">Uncharacterized protein</fullName>
    </submittedName>
</protein>
<dbReference type="OrthoDB" id="6571700at2759"/>
<evidence type="ECO:0000313" key="2">
    <source>
        <dbReference type="Proteomes" id="UP000325440"/>
    </source>
</evidence>
<gene>
    <name evidence="1" type="ORF">CINCED_3A008684</name>
</gene>
<dbReference type="EMBL" id="CABPRJ010001925">
    <property type="protein sequence ID" value="VVC41747.1"/>
    <property type="molecule type" value="Genomic_DNA"/>
</dbReference>
<sequence length="158" mass="18440">MGKTYYSIFKATTFWKKLTKKALNLLRPLNEHLNTIVPFVIIGNEDGFDFERTLIEPEINYFPNIPNTQSIRGGSSANSIRATFTNYFVSEAESVPWQDEAIDDYEKAYNMMIKAYIKSSESNLESDLEKKRLRFPKFGNFLLRDYFQLIPAKRVVMK</sequence>
<dbReference type="Proteomes" id="UP000325440">
    <property type="component" value="Unassembled WGS sequence"/>
</dbReference>
<evidence type="ECO:0000313" key="1">
    <source>
        <dbReference type="EMBL" id="VVC41747.1"/>
    </source>
</evidence>
<accession>A0A5E4NJI4</accession>
<organism evidence="1 2">
    <name type="scientific">Cinara cedri</name>
    <dbReference type="NCBI Taxonomy" id="506608"/>
    <lineage>
        <taxon>Eukaryota</taxon>
        <taxon>Metazoa</taxon>
        <taxon>Ecdysozoa</taxon>
        <taxon>Arthropoda</taxon>
        <taxon>Hexapoda</taxon>
        <taxon>Insecta</taxon>
        <taxon>Pterygota</taxon>
        <taxon>Neoptera</taxon>
        <taxon>Paraneoptera</taxon>
        <taxon>Hemiptera</taxon>
        <taxon>Sternorrhyncha</taxon>
        <taxon>Aphidomorpha</taxon>
        <taxon>Aphidoidea</taxon>
        <taxon>Aphididae</taxon>
        <taxon>Lachninae</taxon>
        <taxon>Cinara</taxon>
    </lineage>
</organism>
<proteinExistence type="predicted"/>
<dbReference type="AlphaFoldDB" id="A0A5E4NJI4"/>
<name>A0A5E4NJI4_9HEMI</name>
<reference evidence="1 2" key="1">
    <citation type="submission" date="2019-08" db="EMBL/GenBank/DDBJ databases">
        <authorList>
            <person name="Alioto T."/>
            <person name="Alioto T."/>
            <person name="Gomez Garrido J."/>
        </authorList>
    </citation>
    <scope>NUCLEOTIDE SEQUENCE [LARGE SCALE GENOMIC DNA]</scope>
</reference>